<dbReference type="RefSeq" id="WP_005937694.1">
    <property type="nucleotide sequence ID" value="NZ_ATVK01000007.1"/>
</dbReference>
<evidence type="ECO:0000313" key="3">
    <source>
        <dbReference type="EMBL" id="GAC56794.1"/>
    </source>
</evidence>
<evidence type="ECO:0000256" key="1">
    <source>
        <dbReference type="SAM" id="MobiDB-lite"/>
    </source>
</evidence>
<dbReference type="eggNOG" id="ENOG5030DRI">
    <property type="taxonomic scope" value="Bacteria"/>
</dbReference>
<keyword evidence="4" id="KW-1185">Reference proteome</keyword>
<keyword evidence="2" id="KW-1133">Transmembrane helix</keyword>
<organism evidence="3 4">
    <name type="scientific">Gordonia hirsuta DSM 44140 = NBRC 16056</name>
    <dbReference type="NCBI Taxonomy" id="1121927"/>
    <lineage>
        <taxon>Bacteria</taxon>
        <taxon>Bacillati</taxon>
        <taxon>Actinomycetota</taxon>
        <taxon>Actinomycetes</taxon>
        <taxon>Mycobacteriales</taxon>
        <taxon>Gordoniaceae</taxon>
        <taxon>Gordonia</taxon>
    </lineage>
</organism>
<feature type="transmembrane region" description="Helical" evidence="2">
    <location>
        <begin position="21"/>
        <end position="44"/>
    </location>
</feature>
<keyword evidence="2" id="KW-0812">Transmembrane</keyword>
<protein>
    <submittedName>
        <fullName evidence="3">Uncharacterized protein</fullName>
    </submittedName>
</protein>
<evidence type="ECO:0000256" key="2">
    <source>
        <dbReference type="SAM" id="Phobius"/>
    </source>
</evidence>
<keyword evidence="2" id="KW-0472">Membrane</keyword>
<evidence type="ECO:0000313" key="4">
    <source>
        <dbReference type="Proteomes" id="UP000053405"/>
    </source>
</evidence>
<sequence length="108" mass="11568">MTTPERDSDLLDGRAVRPLKAIGMIGYVLLLVAIALIAVAVVAATADWALTPWVTAAIVCTVVAVGFLAGSRVALPSRPGHDRAEHDPLIPEVTAEEADDYERRHRNT</sequence>
<dbReference type="OrthoDB" id="10009796at2"/>
<accession>L7L779</accession>
<comment type="caution">
    <text evidence="3">The sequence shown here is derived from an EMBL/GenBank/DDBJ whole genome shotgun (WGS) entry which is preliminary data.</text>
</comment>
<dbReference type="EMBL" id="BANT01000013">
    <property type="protein sequence ID" value="GAC56794.1"/>
    <property type="molecule type" value="Genomic_DNA"/>
</dbReference>
<reference evidence="3 4" key="1">
    <citation type="submission" date="2012-12" db="EMBL/GenBank/DDBJ databases">
        <title>Whole genome shotgun sequence of Gordonia hirsuta NBRC 16056.</title>
        <authorList>
            <person name="Isaki-Nakamura S."/>
            <person name="Hosoyama A."/>
            <person name="Tsuchikane K."/>
            <person name="Katsumata H."/>
            <person name="Baba S."/>
            <person name="Yamazaki S."/>
            <person name="Fujita N."/>
        </authorList>
    </citation>
    <scope>NUCLEOTIDE SEQUENCE [LARGE SCALE GENOMIC DNA]</scope>
    <source>
        <strain evidence="3 4">NBRC 16056</strain>
    </source>
</reference>
<feature type="compositionally biased region" description="Basic and acidic residues" evidence="1">
    <location>
        <begin position="79"/>
        <end position="89"/>
    </location>
</feature>
<proteinExistence type="predicted"/>
<gene>
    <name evidence="3" type="ORF">GOHSU_13_00160</name>
</gene>
<feature type="region of interest" description="Disordered" evidence="1">
    <location>
        <begin position="76"/>
        <end position="108"/>
    </location>
</feature>
<dbReference type="Proteomes" id="UP000053405">
    <property type="component" value="Unassembled WGS sequence"/>
</dbReference>
<dbReference type="AlphaFoldDB" id="L7L779"/>
<name>L7L779_9ACTN</name>
<dbReference type="STRING" id="1121927.GOHSU_13_00160"/>
<feature type="transmembrane region" description="Helical" evidence="2">
    <location>
        <begin position="50"/>
        <end position="69"/>
    </location>
</feature>